<proteinExistence type="predicted"/>
<feature type="region of interest" description="Disordered" evidence="1">
    <location>
        <begin position="85"/>
        <end position="124"/>
    </location>
</feature>
<dbReference type="Gramene" id="PVH62118">
    <property type="protein sequence ID" value="PVH62118"/>
    <property type="gene ID" value="PAHAL_3G208300"/>
</dbReference>
<name>A0A2T8KIV4_9POAL</name>
<dbReference type="EMBL" id="CM008048">
    <property type="protein sequence ID" value="PVH62118.1"/>
    <property type="molecule type" value="Genomic_DNA"/>
</dbReference>
<feature type="compositionally biased region" description="Basic residues" evidence="1">
    <location>
        <begin position="115"/>
        <end position="124"/>
    </location>
</feature>
<sequence>MGHQPLAHKLHSPTATPAVAPRLPIAEASQCEPLHHPPTHTKSPSPSPDTNYAAATSIHPIDHITSPALARISVAPSGAARLAWPWPAGGPSRPRLHNPPTPIIHPTRARNAERGRRRCRRRRL</sequence>
<feature type="compositionally biased region" description="Low complexity" evidence="1">
    <location>
        <begin position="40"/>
        <end position="50"/>
    </location>
</feature>
<dbReference type="AlphaFoldDB" id="A0A2T8KIV4"/>
<feature type="region of interest" description="Disordered" evidence="1">
    <location>
        <begin position="1"/>
        <end position="58"/>
    </location>
</feature>
<evidence type="ECO:0000256" key="1">
    <source>
        <dbReference type="SAM" id="MobiDB-lite"/>
    </source>
</evidence>
<gene>
    <name evidence="2" type="ORF">PAHAL_3G208300</name>
</gene>
<accession>A0A2T8KIV4</accession>
<feature type="compositionally biased region" description="Basic residues" evidence="1">
    <location>
        <begin position="1"/>
        <end position="11"/>
    </location>
</feature>
<reference evidence="2" key="1">
    <citation type="submission" date="2018-04" db="EMBL/GenBank/DDBJ databases">
        <title>WGS assembly of Panicum hallii.</title>
        <authorList>
            <person name="Lovell J."/>
            <person name="Jenkins J."/>
            <person name="Lowry D."/>
            <person name="Mamidi S."/>
            <person name="Sreedasyam A."/>
            <person name="Weng X."/>
            <person name="Barry K."/>
            <person name="Bonette J."/>
            <person name="Campitelli B."/>
            <person name="Daum C."/>
            <person name="Gordon S."/>
            <person name="Gould B."/>
            <person name="Lipzen A."/>
            <person name="Macqueen A."/>
            <person name="Palacio-Mejia J."/>
            <person name="Plott C."/>
            <person name="Shakirov E."/>
            <person name="Shu S."/>
            <person name="Yoshinaga Y."/>
            <person name="Zane M."/>
            <person name="Rokhsar D."/>
            <person name="Grimwood J."/>
            <person name="Schmutz J."/>
            <person name="Juenger T."/>
        </authorList>
    </citation>
    <scope>NUCLEOTIDE SEQUENCE [LARGE SCALE GENOMIC DNA]</scope>
    <source>
        <strain evidence="2">FIL2</strain>
    </source>
</reference>
<organism evidence="2">
    <name type="scientific">Panicum hallii</name>
    <dbReference type="NCBI Taxonomy" id="206008"/>
    <lineage>
        <taxon>Eukaryota</taxon>
        <taxon>Viridiplantae</taxon>
        <taxon>Streptophyta</taxon>
        <taxon>Embryophyta</taxon>
        <taxon>Tracheophyta</taxon>
        <taxon>Spermatophyta</taxon>
        <taxon>Magnoliopsida</taxon>
        <taxon>Liliopsida</taxon>
        <taxon>Poales</taxon>
        <taxon>Poaceae</taxon>
        <taxon>PACMAD clade</taxon>
        <taxon>Panicoideae</taxon>
        <taxon>Panicodae</taxon>
        <taxon>Paniceae</taxon>
        <taxon>Panicinae</taxon>
        <taxon>Panicum</taxon>
        <taxon>Panicum sect. Panicum</taxon>
    </lineage>
</organism>
<dbReference type="Proteomes" id="UP000243499">
    <property type="component" value="Chromosome 3"/>
</dbReference>
<evidence type="ECO:0000313" key="2">
    <source>
        <dbReference type="EMBL" id="PVH62118.1"/>
    </source>
</evidence>
<protein>
    <submittedName>
        <fullName evidence="2">Uncharacterized protein</fullName>
    </submittedName>
</protein>